<dbReference type="EMBL" id="CP000246">
    <property type="protein sequence ID" value="ABG84254.1"/>
    <property type="molecule type" value="Genomic_DNA"/>
</dbReference>
<dbReference type="Proteomes" id="UP000001823">
    <property type="component" value="Chromosome"/>
</dbReference>
<dbReference type="KEGG" id="cpf:CPF_1239"/>
<reference evidence="1 2" key="1">
    <citation type="journal article" date="2006" name="Genome Res.">
        <title>Skewed genomic variability in strains of the toxigenic bacterial pathogen, Clostridium perfringens.</title>
        <authorList>
            <person name="Myers G.S."/>
            <person name="Rasko D.A."/>
            <person name="Cheung J.K."/>
            <person name="Ravel J."/>
            <person name="Seshadri R."/>
            <person name="Deboy R.T."/>
            <person name="Ren Q."/>
            <person name="Varga J."/>
            <person name="Awad M.M."/>
            <person name="Brinkac L.M."/>
            <person name="Daugherty S.C."/>
            <person name="Haft D.H."/>
            <person name="Dodson R.J."/>
            <person name="Madupu R."/>
            <person name="Nelson W.C."/>
            <person name="Rosovitz M.J."/>
            <person name="Sullivan S.A."/>
            <person name="Khouri H."/>
            <person name="Dimitrov G.I."/>
            <person name="Watkins K.L."/>
            <person name="Mulligan S."/>
            <person name="Benton J."/>
            <person name="Radune D."/>
            <person name="Fisher D.J."/>
            <person name="Atkins H.S."/>
            <person name="Hiscox T."/>
            <person name="Jost B.H."/>
            <person name="Billington S.J."/>
            <person name="Songer J.G."/>
            <person name="McClane B.A."/>
            <person name="Titball R.W."/>
            <person name="Rood J.I."/>
            <person name="Melville S.B."/>
            <person name="Paulsen I.T."/>
        </authorList>
    </citation>
    <scope>NUCLEOTIDE SEQUENCE [LARGE SCALE GENOMIC DNA]</scope>
    <source>
        <strain evidence="2">ATCC 13124 / DSM 756 / JCM 1290 / NCIMB 6125 / NCTC 8237 / S 107 / Type A</strain>
    </source>
</reference>
<dbReference type="RefSeq" id="WP_011590624.1">
    <property type="nucleotide sequence ID" value="NC_008261.1"/>
</dbReference>
<proteinExistence type="predicted"/>
<gene>
    <name evidence="1" type="ordered locus">CPF_1239</name>
</gene>
<evidence type="ECO:0000313" key="1">
    <source>
        <dbReference type="EMBL" id="ABG84254.1"/>
    </source>
</evidence>
<evidence type="ECO:0000313" key="2">
    <source>
        <dbReference type="Proteomes" id="UP000001823"/>
    </source>
</evidence>
<accession>A0A0H2YT81</accession>
<keyword evidence="2" id="KW-1185">Reference proteome</keyword>
<organism evidence="1 2">
    <name type="scientific">Clostridium perfringens (strain ATCC 13124 / DSM 756 / JCM 1290 / NCIMB 6125 / NCTC 8237 / Type A)</name>
    <dbReference type="NCBI Taxonomy" id="195103"/>
    <lineage>
        <taxon>Bacteria</taxon>
        <taxon>Bacillati</taxon>
        <taxon>Bacillota</taxon>
        <taxon>Clostridia</taxon>
        <taxon>Eubacteriales</taxon>
        <taxon>Clostridiaceae</taxon>
        <taxon>Clostridium</taxon>
    </lineage>
</organism>
<dbReference type="PaxDb" id="195103-CPF_1239"/>
<sequence length="155" mass="17500">MNYWQISAEIGNTNLIDIFFDLGVAIVGPGDKGDYFDNKEEYDILGKEGIVIKRFAEEVKVGDVLILKQINSKDGSFTIVAAGKVTSPYRFEPVFNKVGLDELPMQHCRRVKWYIPTDGLVIDKEGLSIGLQKLKDDSPLKIKAQEFMNELKDEN</sequence>
<name>A0A0H2YT81_CLOP1</name>
<dbReference type="HOGENOM" id="CLU_1692439_0_0_9"/>
<protein>
    <submittedName>
        <fullName evidence="1">Uncharacterized protein</fullName>
    </submittedName>
</protein>
<dbReference type="AlphaFoldDB" id="A0A0H2YT81"/>
<dbReference type="eggNOG" id="ENOG5031TWH">
    <property type="taxonomic scope" value="Bacteria"/>
</dbReference>